<accession>A0AC61L631</accession>
<organism evidence="1 2">
    <name type="scientific">Candidatus Methanogaster sp</name>
    <dbReference type="NCBI Taxonomy" id="3386292"/>
    <lineage>
        <taxon>Archaea</taxon>
        <taxon>Methanobacteriati</taxon>
        <taxon>Methanobacteriota</taxon>
        <taxon>Stenosarchaea group</taxon>
        <taxon>Methanomicrobia</taxon>
        <taxon>Methanosarcinales</taxon>
        <taxon>ANME-2 cluster</taxon>
        <taxon>Candidatus Methanogasteraceae</taxon>
        <taxon>Candidatus Methanogaster</taxon>
    </lineage>
</organism>
<dbReference type="EMBL" id="PQXF01000003">
    <property type="protein sequence ID" value="PXF61794.1"/>
    <property type="molecule type" value="Genomic_DNA"/>
</dbReference>
<gene>
    <name evidence="1" type="ORF">C4B59_02810</name>
</gene>
<sequence>MSTERDLIKDAYSMENAWGISTAIDIHGCNPDKIQDEATIKQFIYELCDFIKMKRYGDCIVVRFGEGDMIGYSAVQLIETSLISAHFVDVTSAGYIDIFSCKYYRPEDAVTFCKDFFEANDAKYNYILRV</sequence>
<comment type="caution">
    <text evidence="1">The sequence shown here is derived from an EMBL/GenBank/DDBJ whole genome shotgun (WGS) entry which is preliminary data.</text>
</comment>
<reference evidence="1" key="1">
    <citation type="submission" date="2018-01" db="EMBL/GenBank/DDBJ databases">
        <authorList>
            <person name="Krukenberg V."/>
        </authorList>
    </citation>
    <scope>NUCLEOTIDE SEQUENCE</scope>
    <source>
        <strain evidence="1">E20ANME2</strain>
    </source>
</reference>
<evidence type="ECO:0000313" key="2">
    <source>
        <dbReference type="Proteomes" id="UP000248329"/>
    </source>
</evidence>
<protein>
    <submittedName>
        <fullName evidence="1">S-adenosylmethionine decarboxylase</fullName>
    </submittedName>
</protein>
<evidence type="ECO:0000313" key="1">
    <source>
        <dbReference type="EMBL" id="PXF61794.1"/>
    </source>
</evidence>
<dbReference type="Proteomes" id="UP000248329">
    <property type="component" value="Unassembled WGS sequence"/>
</dbReference>
<name>A0AC61L631_9EURY</name>
<proteinExistence type="predicted"/>